<dbReference type="GO" id="GO:0005737">
    <property type="term" value="C:cytoplasm"/>
    <property type="evidence" value="ECO:0000318"/>
    <property type="project" value="GO_Central"/>
</dbReference>
<dbReference type="GO" id="GO:0006508">
    <property type="term" value="P:proteolysis"/>
    <property type="evidence" value="ECO:0000318"/>
    <property type="project" value="GO_Central"/>
</dbReference>
<dbReference type="AlphaFoldDB" id="A0A2K1YC72"/>
<dbReference type="InterPro" id="IPR050452">
    <property type="entry name" value="Metacaspase"/>
</dbReference>
<dbReference type="PANTHER" id="PTHR48104:SF30">
    <property type="entry name" value="METACASPASE-1"/>
    <property type="match status" value="1"/>
</dbReference>
<protein>
    <submittedName>
        <fullName evidence="4">Uncharacterized protein</fullName>
    </submittedName>
</protein>
<gene>
    <name evidence="4" type="ORF">POPTR_012G113100</name>
</gene>
<proteinExistence type="inferred from homology"/>
<accession>A0A2K1YC72</accession>
<feature type="domain" description="Zinc finger LSD1-type" evidence="3">
    <location>
        <begin position="74"/>
        <end position="100"/>
    </location>
</feature>
<dbReference type="GO" id="GO:0004197">
    <property type="term" value="F:cysteine-type endopeptidase activity"/>
    <property type="evidence" value="ECO:0000318"/>
    <property type="project" value="GO_Central"/>
</dbReference>
<dbReference type="Pfam" id="PF06943">
    <property type="entry name" value="zf-LSD1"/>
    <property type="match status" value="1"/>
</dbReference>
<evidence type="ECO:0000256" key="1">
    <source>
        <dbReference type="ARBA" id="ARBA00009005"/>
    </source>
</evidence>
<name>A0A2K1YC72_POPTR</name>
<dbReference type="STRING" id="3694.A0A2K1YC72"/>
<dbReference type="SUPFAM" id="SSF52129">
    <property type="entry name" value="Caspase-like"/>
    <property type="match status" value="1"/>
</dbReference>
<evidence type="ECO:0000313" key="5">
    <source>
        <dbReference type="Proteomes" id="UP000006729"/>
    </source>
</evidence>
<dbReference type="FunFam" id="3.40.50.12660:FF:000001">
    <property type="entry name" value="Metacaspase-1"/>
    <property type="match status" value="1"/>
</dbReference>
<evidence type="ECO:0000259" key="2">
    <source>
        <dbReference type="Pfam" id="PF00656"/>
    </source>
</evidence>
<organism evidence="4 5">
    <name type="scientific">Populus trichocarpa</name>
    <name type="common">Western balsam poplar</name>
    <name type="synonym">Populus balsamifera subsp. trichocarpa</name>
    <dbReference type="NCBI Taxonomy" id="3694"/>
    <lineage>
        <taxon>Eukaryota</taxon>
        <taxon>Viridiplantae</taxon>
        <taxon>Streptophyta</taxon>
        <taxon>Embryophyta</taxon>
        <taxon>Tracheophyta</taxon>
        <taxon>Spermatophyta</taxon>
        <taxon>Magnoliopsida</taxon>
        <taxon>eudicotyledons</taxon>
        <taxon>Gunneridae</taxon>
        <taxon>Pentapetalae</taxon>
        <taxon>rosids</taxon>
        <taxon>fabids</taxon>
        <taxon>Malpighiales</taxon>
        <taxon>Salicaceae</taxon>
        <taxon>Saliceae</taxon>
        <taxon>Populus</taxon>
    </lineage>
</organism>
<dbReference type="Gene3D" id="3.40.50.12660">
    <property type="match status" value="1"/>
</dbReference>
<comment type="similarity">
    <text evidence="1">Belongs to the peptidase C14B family.</text>
</comment>
<dbReference type="InterPro" id="IPR029030">
    <property type="entry name" value="Caspase-like_dom_sf"/>
</dbReference>
<reference evidence="4 5" key="1">
    <citation type="journal article" date="2006" name="Science">
        <title>The genome of black cottonwood, Populus trichocarpa (Torr. &amp; Gray).</title>
        <authorList>
            <person name="Tuskan G.A."/>
            <person name="Difazio S."/>
            <person name="Jansson S."/>
            <person name="Bohlmann J."/>
            <person name="Grigoriev I."/>
            <person name="Hellsten U."/>
            <person name="Putnam N."/>
            <person name="Ralph S."/>
            <person name="Rombauts S."/>
            <person name="Salamov A."/>
            <person name="Schein J."/>
            <person name="Sterck L."/>
            <person name="Aerts A."/>
            <person name="Bhalerao R.R."/>
            <person name="Bhalerao R.P."/>
            <person name="Blaudez D."/>
            <person name="Boerjan W."/>
            <person name="Brun A."/>
            <person name="Brunner A."/>
            <person name="Busov V."/>
            <person name="Campbell M."/>
            <person name="Carlson J."/>
            <person name="Chalot M."/>
            <person name="Chapman J."/>
            <person name="Chen G.L."/>
            <person name="Cooper D."/>
            <person name="Coutinho P.M."/>
            <person name="Couturier J."/>
            <person name="Covert S."/>
            <person name="Cronk Q."/>
            <person name="Cunningham R."/>
            <person name="Davis J."/>
            <person name="Degroeve S."/>
            <person name="Dejardin A."/>
            <person name="Depamphilis C."/>
            <person name="Detter J."/>
            <person name="Dirks B."/>
            <person name="Dubchak I."/>
            <person name="Duplessis S."/>
            <person name="Ehlting J."/>
            <person name="Ellis B."/>
            <person name="Gendler K."/>
            <person name="Goodstein D."/>
            <person name="Gribskov M."/>
            <person name="Grimwood J."/>
            <person name="Groover A."/>
            <person name="Gunter L."/>
            <person name="Hamberger B."/>
            <person name="Heinze B."/>
            <person name="Helariutta Y."/>
            <person name="Henrissat B."/>
            <person name="Holligan D."/>
            <person name="Holt R."/>
            <person name="Huang W."/>
            <person name="Islam-Faridi N."/>
            <person name="Jones S."/>
            <person name="Jones-Rhoades M."/>
            <person name="Jorgensen R."/>
            <person name="Joshi C."/>
            <person name="Kangasjarvi J."/>
            <person name="Karlsson J."/>
            <person name="Kelleher C."/>
            <person name="Kirkpatrick R."/>
            <person name="Kirst M."/>
            <person name="Kohler A."/>
            <person name="Kalluri U."/>
            <person name="Larimer F."/>
            <person name="Leebens-Mack J."/>
            <person name="Leple J.C."/>
            <person name="Locascio P."/>
            <person name="Lou Y."/>
            <person name="Lucas S."/>
            <person name="Martin F."/>
            <person name="Montanini B."/>
            <person name="Napoli C."/>
            <person name="Nelson D.R."/>
            <person name="Nelson C."/>
            <person name="Nieminen K."/>
            <person name="Nilsson O."/>
            <person name="Pereda V."/>
            <person name="Peter G."/>
            <person name="Philippe R."/>
            <person name="Pilate G."/>
            <person name="Poliakov A."/>
            <person name="Razumovskaya J."/>
            <person name="Richardson P."/>
            <person name="Rinaldi C."/>
            <person name="Ritland K."/>
            <person name="Rouze P."/>
            <person name="Ryaboy D."/>
            <person name="Schmutz J."/>
            <person name="Schrader J."/>
            <person name="Segerman B."/>
            <person name="Shin H."/>
            <person name="Siddiqui A."/>
            <person name="Sterky F."/>
            <person name="Terry A."/>
            <person name="Tsai C.J."/>
            <person name="Uberbacher E."/>
            <person name="Unneberg P."/>
            <person name="Vahala J."/>
            <person name="Wall K."/>
            <person name="Wessler S."/>
            <person name="Yang G."/>
            <person name="Yin T."/>
            <person name="Douglas C."/>
            <person name="Marra M."/>
            <person name="Sandberg G."/>
            <person name="Van de Peer Y."/>
            <person name="Rokhsar D."/>
        </authorList>
    </citation>
    <scope>NUCLEOTIDE SEQUENCE [LARGE SCALE GENOMIC DNA]</scope>
    <source>
        <strain evidence="5">cv. Nisqually</strain>
    </source>
</reference>
<keyword evidence="5" id="KW-1185">Reference proteome</keyword>
<dbReference type="PANTHER" id="PTHR48104">
    <property type="entry name" value="METACASPASE-4"/>
    <property type="match status" value="1"/>
</dbReference>
<dbReference type="Pfam" id="PF00656">
    <property type="entry name" value="Peptidase_C14"/>
    <property type="match status" value="1"/>
</dbReference>
<evidence type="ECO:0000313" key="4">
    <source>
        <dbReference type="EMBL" id="PNT10617.1"/>
    </source>
</evidence>
<dbReference type="InterPro" id="IPR011600">
    <property type="entry name" value="Pept_C14_caspase"/>
</dbReference>
<evidence type="ECO:0000259" key="3">
    <source>
        <dbReference type="Pfam" id="PF06943"/>
    </source>
</evidence>
<dbReference type="NCBIfam" id="TIGR01053">
    <property type="entry name" value="LSD1"/>
    <property type="match status" value="1"/>
</dbReference>
<dbReference type="InterPro" id="IPR005735">
    <property type="entry name" value="Znf_LSD1"/>
</dbReference>
<dbReference type="Proteomes" id="UP000006729">
    <property type="component" value="Chromosome 12"/>
</dbReference>
<dbReference type="EMBL" id="CM009301">
    <property type="protein sequence ID" value="PNT10617.1"/>
    <property type="molecule type" value="Genomic_DNA"/>
</dbReference>
<dbReference type="InParanoid" id="A0A2K1YC72"/>
<feature type="domain" description="Peptidase C14 caspase" evidence="2">
    <location>
        <begin position="157"/>
        <end position="426"/>
    </location>
</feature>
<sequence>MEVKVITPSFSTFCPPRRAALLPSHLPNLLPTLPYIISIKLIILLPIIPSHQFLSSDISASLRDINSMYMLVNCSNCHTPLQLPPGANSNSICCAICHAITYIVDPRSAPPPPALSYSSSSQYQHYPPQPHPFQVVPSPFSHAPPGPPPAVHGPKRAVICAVSYKNTKNELKGCINDAMCMKYLLVNRFNFPGSSIIMLTEEESDPYRRPTKSNMRLALSWLVQGCQPGDSLVFHFSGHGSQQKDYNGDELDGYDETLCPTDFETQGMIVDDEINAVIVKPISHGVKLHAIIDACHSGTVLDLPFLCRMDRSGKYVWEDHRPRSGVWKGTSGGEVISFSGCDDDQTSADTSALSKITSTGVMTYSFIQAIERGHGTTYGSMLNAMRATIRKTINELGGGIVTTLISMLLAGGNFSGGITQEPQLTASEPFDVYSKPFSL</sequence>